<dbReference type="Pfam" id="PF12824">
    <property type="entry name" value="MRP-L20"/>
    <property type="match status" value="1"/>
</dbReference>
<name>A0A1Y2BN86_9FUNG</name>
<keyword evidence="2" id="KW-1185">Reference proteome</keyword>
<dbReference type="OrthoDB" id="6021263at2759"/>
<dbReference type="EMBL" id="MCGO01000057">
    <property type="protein sequence ID" value="ORY36172.1"/>
    <property type="molecule type" value="Genomic_DNA"/>
</dbReference>
<evidence type="ECO:0000313" key="1">
    <source>
        <dbReference type="EMBL" id="ORY36172.1"/>
    </source>
</evidence>
<evidence type="ECO:0000313" key="2">
    <source>
        <dbReference type="Proteomes" id="UP000193642"/>
    </source>
</evidence>
<reference evidence="1 2" key="1">
    <citation type="submission" date="2016-07" db="EMBL/GenBank/DDBJ databases">
        <title>Pervasive Adenine N6-methylation of Active Genes in Fungi.</title>
        <authorList>
            <consortium name="DOE Joint Genome Institute"/>
            <person name="Mondo S.J."/>
            <person name="Dannebaum R.O."/>
            <person name="Kuo R.C."/>
            <person name="Labutti K."/>
            <person name="Haridas S."/>
            <person name="Kuo A."/>
            <person name="Salamov A."/>
            <person name="Ahrendt S.R."/>
            <person name="Lipzen A."/>
            <person name="Sullivan W."/>
            <person name="Andreopoulos W.B."/>
            <person name="Clum A."/>
            <person name="Lindquist E."/>
            <person name="Daum C."/>
            <person name="Ramamoorthy G.K."/>
            <person name="Gryganskyi A."/>
            <person name="Culley D."/>
            <person name="Magnuson J.K."/>
            <person name="James T.Y."/>
            <person name="O'Malley M.A."/>
            <person name="Stajich J.E."/>
            <person name="Spatafora J.W."/>
            <person name="Visel A."/>
            <person name="Grigoriev I.V."/>
        </authorList>
    </citation>
    <scope>NUCLEOTIDE SEQUENCE [LARGE SCALE GENOMIC DNA]</scope>
    <source>
        <strain evidence="1 2">JEL800</strain>
    </source>
</reference>
<proteinExistence type="predicted"/>
<gene>
    <name evidence="1" type="ORF">BCR33DRAFT_722273</name>
</gene>
<dbReference type="Proteomes" id="UP000193642">
    <property type="component" value="Unassembled WGS sequence"/>
</dbReference>
<protein>
    <submittedName>
        <fullName evidence="1">Uncharacterized protein</fullName>
    </submittedName>
</protein>
<accession>A0A1Y2BN86</accession>
<organism evidence="1 2">
    <name type="scientific">Rhizoclosmatium globosum</name>
    <dbReference type="NCBI Taxonomy" id="329046"/>
    <lineage>
        <taxon>Eukaryota</taxon>
        <taxon>Fungi</taxon>
        <taxon>Fungi incertae sedis</taxon>
        <taxon>Chytridiomycota</taxon>
        <taxon>Chytridiomycota incertae sedis</taxon>
        <taxon>Chytridiomycetes</taxon>
        <taxon>Chytridiales</taxon>
        <taxon>Chytriomycetaceae</taxon>
        <taxon>Rhizoclosmatium</taxon>
    </lineage>
</organism>
<dbReference type="STRING" id="329046.A0A1Y2BN86"/>
<sequence length="152" mass="17355">MISIRPLLRSTTRSFYTWNTPKNTPRVTLDDGSVLISRQPLPISATASTSASAQTIALPPRLRSYPKRSPMSPEQEAECRKLRAENPDVWTVQTLCRKYNTYPGRILELTAADARNSSRNQMLAKQEQARFENLPISKKVTIVDRIRRKALW</sequence>
<dbReference type="AlphaFoldDB" id="A0A1Y2BN86"/>
<comment type="caution">
    <text evidence="1">The sequence shown here is derived from an EMBL/GenBank/DDBJ whole genome shotgun (WGS) entry which is preliminary data.</text>
</comment>